<dbReference type="EMBL" id="SOML01000002">
    <property type="protein sequence ID" value="TFD97990.1"/>
    <property type="molecule type" value="Genomic_DNA"/>
</dbReference>
<dbReference type="GO" id="GO:0016020">
    <property type="term" value="C:membrane"/>
    <property type="evidence" value="ECO:0007669"/>
    <property type="project" value="UniProtKB-SubCell"/>
</dbReference>
<feature type="transmembrane region" description="Helical" evidence="6">
    <location>
        <begin position="44"/>
        <end position="63"/>
    </location>
</feature>
<keyword evidence="4 6" id="KW-0472">Membrane</keyword>
<evidence type="ECO:0000313" key="7">
    <source>
        <dbReference type="EMBL" id="TFD97990.1"/>
    </source>
</evidence>
<keyword evidence="5" id="KW-0862">Zinc</keyword>
<dbReference type="AlphaFoldDB" id="A0A4Y8LAD9"/>
<evidence type="ECO:0000256" key="4">
    <source>
        <dbReference type="ARBA" id="ARBA00023136"/>
    </source>
</evidence>
<dbReference type="OrthoDB" id="9813689at2"/>
<feature type="transmembrane region" description="Helical" evidence="6">
    <location>
        <begin position="196"/>
        <end position="216"/>
    </location>
</feature>
<accession>A0A4Y8LAD9</accession>
<gene>
    <name evidence="7" type="ORF">E2605_05065</name>
</gene>
<dbReference type="PANTHER" id="PTHR20855:SF3">
    <property type="entry name" value="LD03007P"/>
    <property type="match status" value="1"/>
</dbReference>
<evidence type="ECO:0000256" key="3">
    <source>
        <dbReference type="ARBA" id="ARBA00022989"/>
    </source>
</evidence>
<dbReference type="PANTHER" id="PTHR20855">
    <property type="entry name" value="ADIPOR/PROGESTIN RECEPTOR-RELATED"/>
    <property type="match status" value="1"/>
</dbReference>
<protein>
    <submittedName>
        <fullName evidence="7">Hemolysin III family protein</fullName>
    </submittedName>
</protein>
<keyword evidence="2 6" id="KW-0812">Transmembrane</keyword>
<evidence type="ECO:0000256" key="2">
    <source>
        <dbReference type="ARBA" id="ARBA00022692"/>
    </source>
</evidence>
<feature type="transmembrane region" description="Helical" evidence="6">
    <location>
        <begin position="84"/>
        <end position="102"/>
    </location>
</feature>
<dbReference type="RefSeq" id="WP_026626365.1">
    <property type="nucleotide sequence ID" value="NZ_AP028867.1"/>
</dbReference>
<evidence type="ECO:0000313" key="8">
    <source>
        <dbReference type="Proteomes" id="UP000297861"/>
    </source>
</evidence>
<organism evidence="7 8">
    <name type="scientific">Dysgonomonas capnocytophagoides</name>
    <dbReference type="NCBI Taxonomy" id="45254"/>
    <lineage>
        <taxon>Bacteria</taxon>
        <taxon>Pseudomonadati</taxon>
        <taxon>Bacteroidota</taxon>
        <taxon>Bacteroidia</taxon>
        <taxon>Bacteroidales</taxon>
        <taxon>Dysgonomonadaceae</taxon>
        <taxon>Dysgonomonas</taxon>
    </lineage>
</organism>
<evidence type="ECO:0000256" key="6">
    <source>
        <dbReference type="SAM" id="Phobius"/>
    </source>
</evidence>
<keyword evidence="5" id="KW-0479">Metal-binding</keyword>
<feature type="binding site" evidence="5">
    <location>
        <position position="199"/>
    </location>
    <ligand>
        <name>Zn(2+)</name>
        <dbReference type="ChEBI" id="CHEBI:29105"/>
    </ligand>
</feature>
<evidence type="ECO:0000256" key="5">
    <source>
        <dbReference type="PIRSR" id="PIRSR604254-1"/>
    </source>
</evidence>
<keyword evidence="3 6" id="KW-1133">Transmembrane helix</keyword>
<feature type="transmembrane region" description="Helical" evidence="6">
    <location>
        <begin position="140"/>
        <end position="157"/>
    </location>
</feature>
<dbReference type="GO" id="GO:0046872">
    <property type="term" value="F:metal ion binding"/>
    <property type="evidence" value="ECO:0007669"/>
    <property type="project" value="UniProtKB-KW"/>
</dbReference>
<sequence>MARSRTYSKKEELANSLSHAAGIALGIVSGFILLSMAVTSGNNWAILSVCIYLTGMLSCYIASTSYHALPEGRKKDILQKFDHASIYLHIAGTYTPFTLIVLREQGAWGWSLTLFIWLAALAGVIASFKRSGKHSYIETACYVIMGSSIFIAFPPLIEVLGNIGKMEALYWLVAGGVSYVIGALFYSFAKIPYMHTVFHFFVLGGSICHIIAIYTIL</sequence>
<comment type="subcellular location">
    <subcellularLocation>
        <location evidence="1">Membrane</location>
        <topology evidence="1">Multi-pass membrane protein</topology>
    </subcellularLocation>
</comment>
<evidence type="ECO:0000256" key="1">
    <source>
        <dbReference type="ARBA" id="ARBA00004141"/>
    </source>
</evidence>
<name>A0A4Y8LAD9_9BACT</name>
<feature type="binding site" evidence="5">
    <location>
        <position position="67"/>
    </location>
    <ligand>
        <name>Zn(2+)</name>
        <dbReference type="ChEBI" id="CHEBI:29105"/>
    </ligand>
</feature>
<proteinExistence type="predicted"/>
<dbReference type="InterPro" id="IPR004254">
    <property type="entry name" value="AdipoR/HlyIII-related"/>
</dbReference>
<reference evidence="7 8" key="1">
    <citation type="submission" date="2019-03" db="EMBL/GenBank/DDBJ databases">
        <title>San Antonio Military Medical Center submission to MRSN (WRAIR), pending publication.</title>
        <authorList>
            <person name="Blyth D.M."/>
            <person name="Mccarthy S.L."/>
            <person name="Schall S.E."/>
            <person name="Stam J.A."/>
            <person name="Ong A.C."/>
            <person name="Mcgann P.T."/>
        </authorList>
    </citation>
    <scope>NUCLEOTIDE SEQUENCE [LARGE SCALE GENOMIC DNA]</scope>
    <source>
        <strain evidence="7 8">MRSN571793</strain>
    </source>
</reference>
<feature type="binding site" evidence="5">
    <location>
        <position position="195"/>
    </location>
    <ligand>
        <name>Zn(2+)</name>
        <dbReference type="ChEBI" id="CHEBI:29105"/>
    </ligand>
</feature>
<dbReference type="STRING" id="1121485.GCA_000426485_02471"/>
<comment type="caution">
    <text evidence="7">The sequence shown here is derived from an EMBL/GenBank/DDBJ whole genome shotgun (WGS) entry which is preliminary data.</text>
</comment>
<dbReference type="Pfam" id="PF03006">
    <property type="entry name" value="HlyIII"/>
    <property type="match status" value="1"/>
</dbReference>
<dbReference type="Proteomes" id="UP000297861">
    <property type="component" value="Unassembled WGS sequence"/>
</dbReference>
<feature type="transmembrane region" description="Helical" evidence="6">
    <location>
        <begin position="169"/>
        <end position="189"/>
    </location>
</feature>
<keyword evidence="8" id="KW-1185">Reference proteome</keyword>
<feature type="transmembrane region" description="Helical" evidence="6">
    <location>
        <begin position="20"/>
        <end position="38"/>
    </location>
</feature>
<feature type="transmembrane region" description="Helical" evidence="6">
    <location>
        <begin position="108"/>
        <end position="128"/>
    </location>
</feature>